<evidence type="ECO:0000256" key="1">
    <source>
        <dbReference type="SAM" id="SignalP"/>
    </source>
</evidence>
<accession>A0A1V9FKV8</accession>
<dbReference type="Proteomes" id="UP000192276">
    <property type="component" value="Unassembled WGS sequence"/>
</dbReference>
<gene>
    <name evidence="2" type="ORF">A4R26_21535</name>
</gene>
<feature type="chain" id="PRO_5012438573" evidence="1">
    <location>
        <begin position="26"/>
        <end position="104"/>
    </location>
</feature>
<dbReference type="AlphaFoldDB" id="A0A1V9FKV8"/>
<evidence type="ECO:0000313" key="2">
    <source>
        <dbReference type="EMBL" id="OQP58975.1"/>
    </source>
</evidence>
<name>A0A1V9FKV8_9BACT</name>
<keyword evidence="1" id="KW-0732">Signal</keyword>
<protein>
    <submittedName>
        <fullName evidence="2">Uncharacterized protein</fullName>
    </submittedName>
</protein>
<dbReference type="EMBL" id="LWBP01000185">
    <property type="protein sequence ID" value="OQP58975.1"/>
    <property type="molecule type" value="Genomic_DNA"/>
</dbReference>
<reference evidence="3" key="1">
    <citation type="submission" date="2016-04" db="EMBL/GenBank/DDBJ databases">
        <authorList>
            <person name="Chen L."/>
            <person name="Zhuang W."/>
            <person name="Wang G."/>
        </authorList>
    </citation>
    <scope>NUCLEOTIDE SEQUENCE [LARGE SCALE GENOMIC DNA]</scope>
    <source>
        <strain evidence="3">208</strain>
    </source>
</reference>
<keyword evidence="3" id="KW-1185">Reference proteome</keyword>
<proteinExistence type="predicted"/>
<evidence type="ECO:0000313" key="3">
    <source>
        <dbReference type="Proteomes" id="UP000192276"/>
    </source>
</evidence>
<comment type="caution">
    <text evidence="2">The sequence shown here is derived from an EMBL/GenBank/DDBJ whole genome shotgun (WGS) entry which is preliminary data.</text>
</comment>
<sequence>MIMKKKAILFMIAIVIAITGTNIFAKQTTTLTQKVKPALINYAWYADEDFMVPVGTHSDINVEMNRLRNLFPYNIFSATPFGMLNPYEFGYNEYSNTSIIYSDL</sequence>
<feature type="signal peptide" evidence="1">
    <location>
        <begin position="1"/>
        <end position="25"/>
    </location>
</feature>
<organism evidence="2 3">
    <name type="scientific">Niastella populi</name>
    <dbReference type="NCBI Taxonomy" id="550983"/>
    <lineage>
        <taxon>Bacteria</taxon>
        <taxon>Pseudomonadati</taxon>
        <taxon>Bacteroidota</taxon>
        <taxon>Chitinophagia</taxon>
        <taxon>Chitinophagales</taxon>
        <taxon>Chitinophagaceae</taxon>
        <taxon>Niastella</taxon>
    </lineage>
</organism>